<gene>
    <name evidence="3" type="ORF">UFOPK3773_00015</name>
    <name evidence="4" type="ORF">UFOPK3992_01300</name>
</gene>
<keyword evidence="2" id="KW-1133">Transmembrane helix</keyword>
<feature type="compositionally biased region" description="Low complexity" evidence="1">
    <location>
        <begin position="258"/>
        <end position="268"/>
    </location>
</feature>
<keyword evidence="2" id="KW-0812">Transmembrane</keyword>
<evidence type="ECO:0000313" key="4">
    <source>
        <dbReference type="EMBL" id="CAB5012610.1"/>
    </source>
</evidence>
<accession>A0A6J7Q4E5</accession>
<feature type="transmembrane region" description="Helical" evidence="2">
    <location>
        <begin position="268"/>
        <end position="288"/>
    </location>
</feature>
<keyword evidence="2" id="KW-0472">Membrane</keyword>
<dbReference type="EMBL" id="CAFBOZ010000190">
    <property type="protein sequence ID" value="CAB5012610.1"/>
    <property type="molecule type" value="Genomic_DNA"/>
</dbReference>
<evidence type="ECO:0000256" key="1">
    <source>
        <dbReference type="SAM" id="MobiDB-lite"/>
    </source>
</evidence>
<name>A0A6J7Q4E5_9ZZZZ</name>
<reference evidence="4" key="1">
    <citation type="submission" date="2020-05" db="EMBL/GenBank/DDBJ databases">
        <authorList>
            <person name="Chiriac C."/>
            <person name="Salcher M."/>
            <person name="Ghai R."/>
            <person name="Kavagutti S V."/>
        </authorList>
    </citation>
    <scope>NUCLEOTIDE SEQUENCE</scope>
</reference>
<feature type="region of interest" description="Disordered" evidence="1">
    <location>
        <begin position="160"/>
        <end position="268"/>
    </location>
</feature>
<feature type="compositionally biased region" description="Polar residues" evidence="1">
    <location>
        <begin position="204"/>
        <end position="215"/>
    </location>
</feature>
<organism evidence="4">
    <name type="scientific">freshwater metagenome</name>
    <dbReference type="NCBI Taxonomy" id="449393"/>
    <lineage>
        <taxon>unclassified sequences</taxon>
        <taxon>metagenomes</taxon>
        <taxon>ecological metagenomes</taxon>
    </lineage>
</organism>
<feature type="compositionally biased region" description="Low complexity" evidence="1">
    <location>
        <begin position="164"/>
        <end position="195"/>
    </location>
</feature>
<sequence length="301" mass="29453">MMDRRKGYATVSSWRSRAGSLGAACAVVVGVGVAGVAVAGPAAASDRLGGLTFEPPIGSVLEPLNVVTARGCPAGSNGAQMVMVGPGIADRGQNISGIMVGTLSLTAGFPMSSQYTLADTAGLAYPPVLYEGTYEIRVMCKKKSTSVGYFSSTITFTSPKEWKPAPGGVVSSPSSSPTPSPGASTPAPTSKPSPSDSVAKPTKKPSSGASAGSTDSPSGSAAASESPDAGASGESSEGPSPSNAGESSGEVAAAVTESNGSSGGNSTWPVLILGLLLGAGVMGGATYLSRRSSQSGGKQAL</sequence>
<evidence type="ECO:0000313" key="3">
    <source>
        <dbReference type="EMBL" id="CAB4926901.1"/>
    </source>
</evidence>
<protein>
    <submittedName>
        <fullName evidence="4">Unannotated protein</fullName>
    </submittedName>
</protein>
<dbReference type="AlphaFoldDB" id="A0A6J7Q4E5"/>
<dbReference type="EMBL" id="CAFBNF010000001">
    <property type="protein sequence ID" value="CAB4926901.1"/>
    <property type="molecule type" value="Genomic_DNA"/>
</dbReference>
<evidence type="ECO:0000256" key="2">
    <source>
        <dbReference type="SAM" id="Phobius"/>
    </source>
</evidence>
<feature type="compositionally biased region" description="Low complexity" evidence="1">
    <location>
        <begin position="216"/>
        <end position="250"/>
    </location>
</feature>
<proteinExistence type="predicted"/>